<evidence type="ECO:0000313" key="1">
    <source>
        <dbReference type="EMBL" id="CAA9304620.1"/>
    </source>
</evidence>
<name>A0A6J4KGQ2_9SPHI</name>
<dbReference type="AlphaFoldDB" id="A0A6J4KGQ2"/>
<sequence>MFLNFNAEIIRHKEKIAFSQLVPEEKALVLKSIAEVIDVTSKIKCPSHKTSIVTITLAIAGTSVKVILDTCCTTMASIMEVGAKHAALDCHVFSRNTCDLWKLN</sequence>
<gene>
    <name evidence="1" type="ORF">AVDCRST_MAG56-5750</name>
</gene>
<proteinExistence type="predicted"/>
<dbReference type="EMBL" id="CADCTQ010000474">
    <property type="protein sequence ID" value="CAA9304620.1"/>
    <property type="molecule type" value="Genomic_DNA"/>
</dbReference>
<accession>A0A6J4KGQ2</accession>
<reference evidence="1" key="1">
    <citation type="submission" date="2020-02" db="EMBL/GenBank/DDBJ databases">
        <authorList>
            <person name="Meier V. D."/>
        </authorList>
    </citation>
    <scope>NUCLEOTIDE SEQUENCE</scope>
    <source>
        <strain evidence="1">AVDCRST_MAG56</strain>
    </source>
</reference>
<organism evidence="1">
    <name type="scientific">uncultured Cytophagales bacterium</name>
    <dbReference type="NCBI Taxonomy" id="158755"/>
    <lineage>
        <taxon>Bacteria</taxon>
        <taxon>Pseudomonadati</taxon>
        <taxon>Bacteroidota</taxon>
        <taxon>Sphingobacteriia</taxon>
        <taxon>Sphingobacteriales</taxon>
        <taxon>environmental samples</taxon>
    </lineage>
</organism>
<protein>
    <submittedName>
        <fullName evidence="1">Uncharacterized protein</fullName>
    </submittedName>
</protein>